<evidence type="ECO:0000256" key="1">
    <source>
        <dbReference type="RuleBase" id="RU362001"/>
    </source>
</evidence>
<organism evidence="2 3">
    <name type="scientific">Sphaerisporangium melleum</name>
    <dbReference type="NCBI Taxonomy" id="321316"/>
    <lineage>
        <taxon>Bacteria</taxon>
        <taxon>Bacillati</taxon>
        <taxon>Actinomycetota</taxon>
        <taxon>Actinomycetes</taxon>
        <taxon>Streptosporangiales</taxon>
        <taxon>Streptosporangiaceae</taxon>
        <taxon>Sphaerisporangium</taxon>
    </lineage>
</organism>
<dbReference type="Proteomes" id="UP000645217">
    <property type="component" value="Unassembled WGS sequence"/>
</dbReference>
<keyword evidence="3" id="KW-1185">Reference proteome</keyword>
<dbReference type="InterPro" id="IPR010310">
    <property type="entry name" value="T7SS_ESAT-6-like"/>
</dbReference>
<comment type="caution">
    <text evidence="2">The sequence shown here is derived from an EMBL/GenBank/DDBJ whole genome shotgun (WGS) entry which is preliminary data.</text>
</comment>
<evidence type="ECO:0000313" key="2">
    <source>
        <dbReference type="EMBL" id="GGK65847.1"/>
    </source>
</evidence>
<comment type="similarity">
    <text evidence="1">Belongs to the WXG100 family.</text>
</comment>
<reference evidence="2" key="1">
    <citation type="journal article" date="2014" name="Int. J. Syst. Evol. Microbiol.">
        <title>Complete genome sequence of Corynebacterium casei LMG S-19264T (=DSM 44701T), isolated from a smear-ripened cheese.</title>
        <authorList>
            <consortium name="US DOE Joint Genome Institute (JGI-PGF)"/>
            <person name="Walter F."/>
            <person name="Albersmeier A."/>
            <person name="Kalinowski J."/>
            <person name="Ruckert C."/>
        </authorList>
    </citation>
    <scope>NUCLEOTIDE SEQUENCE</scope>
    <source>
        <strain evidence="2">JCM 13064</strain>
    </source>
</reference>
<gene>
    <name evidence="2" type="ORF">GCM10007964_06090</name>
</gene>
<dbReference type="EMBL" id="BMNT01000002">
    <property type="protein sequence ID" value="GGK65847.1"/>
    <property type="molecule type" value="Genomic_DNA"/>
</dbReference>
<sequence length="104" mass="11387">MATPCVQTIPKETGMSQSLLGGDPAEMQNMAAQFTQQAEQVRQTMAALDREAAKVGTAWTGPGAVRFGGAWQNYRQAFQRMSEELTEASRIITTYRGNIESATR</sequence>
<name>A0A917VD40_9ACTN</name>
<dbReference type="Pfam" id="PF06013">
    <property type="entry name" value="WXG100"/>
    <property type="match status" value="1"/>
</dbReference>
<protein>
    <recommendedName>
        <fullName evidence="1">ESAT-6-like protein</fullName>
    </recommendedName>
</protein>
<dbReference type="Gene3D" id="1.10.287.1060">
    <property type="entry name" value="ESAT-6-like"/>
    <property type="match status" value="1"/>
</dbReference>
<dbReference type="InterPro" id="IPR036689">
    <property type="entry name" value="ESAT-6-like_sf"/>
</dbReference>
<evidence type="ECO:0000313" key="3">
    <source>
        <dbReference type="Proteomes" id="UP000645217"/>
    </source>
</evidence>
<accession>A0A917VD40</accession>
<dbReference type="NCBIfam" id="TIGR03930">
    <property type="entry name" value="WXG100_ESAT6"/>
    <property type="match status" value="1"/>
</dbReference>
<reference evidence="2" key="2">
    <citation type="submission" date="2020-09" db="EMBL/GenBank/DDBJ databases">
        <authorList>
            <person name="Sun Q."/>
            <person name="Ohkuma M."/>
        </authorList>
    </citation>
    <scope>NUCLEOTIDE SEQUENCE</scope>
    <source>
        <strain evidence="2">JCM 13064</strain>
    </source>
</reference>
<proteinExistence type="inferred from homology"/>
<dbReference type="SUPFAM" id="SSF140453">
    <property type="entry name" value="EsxAB dimer-like"/>
    <property type="match status" value="1"/>
</dbReference>
<dbReference type="AlphaFoldDB" id="A0A917VD40"/>